<dbReference type="AlphaFoldDB" id="A0A1M4YN20"/>
<name>A0A1M4YN20_MARH1</name>
<protein>
    <submittedName>
        <fullName evidence="1">AAA-like domain-containing protein</fullName>
    </submittedName>
</protein>
<comment type="caution">
    <text evidence="1">The sequence shown here is derived from an EMBL/GenBank/DDBJ whole genome shotgun (WGS) entry which is preliminary data.</text>
</comment>
<dbReference type="STRING" id="1122195.SAMN02745164_01709"/>
<dbReference type="Gene3D" id="3.40.50.300">
    <property type="entry name" value="P-loop containing nucleotide triphosphate hydrolases"/>
    <property type="match status" value="1"/>
</dbReference>
<dbReference type="RefSeq" id="WP_234970306.1">
    <property type="nucleotide sequence ID" value="NZ_FQUI01000032.1"/>
</dbReference>
<evidence type="ECO:0000313" key="2">
    <source>
        <dbReference type="Proteomes" id="UP000184334"/>
    </source>
</evidence>
<dbReference type="Proteomes" id="UP000184334">
    <property type="component" value="Unassembled WGS sequence"/>
</dbReference>
<proteinExistence type="predicted"/>
<accession>A0A1M4YN20</accession>
<sequence length="100" mass="11874">MRRFCTSGPVDKKTCYYVERPDIMEEALDHIENWRYFTVSAPRQSGKTTLLNDIVEKIRDKYLPIFISFESYGDKTKTSFLKTLVRDFKIKIKSLYSHHS</sequence>
<dbReference type="InterPro" id="IPR027417">
    <property type="entry name" value="P-loop_NTPase"/>
</dbReference>
<dbReference type="SUPFAM" id="SSF52540">
    <property type="entry name" value="P-loop containing nucleoside triphosphate hydrolases"/>
    <property type="match status" value="1"/>
</dbReference>
<dbReference type="Pfam" id="PF14516">
    <property type="entry name" value="AAA_35"/>
    <property type="match status" value="1"/>
</dbReference>
<gene>
    <name evidence="1" type="ORF">SAMN02745164_01709</name>
</gene>
<dbReference type="EMBL" id="FQUI01000032">
    <property type="protein sequence ID" value="SHF06786.1"/>
    <property type="molecule type" value="Genomic_DNA"/>
</dbReference>
<evidence type="ECO:0000313" key="1">
    <source>
        <dbReference type="EMBL" id="SHF06786.1"/>
    </source>
</evidence>
<reference evidence="1" key="1">
    <citation type="submission" date="2016-11" db="EMBL/GenBank/DDBJ databases">
        <authorList>
            <person name="Varghese N."/>
            <person name="Submissions S."/>
        </authorList>
    </citation>
    <scope>NUCLEOTIDE SEQUENCE [LARGE SCALE GENOMIC DNA]</scope>
    <source>
        <strain evidence="1">DSM 16785</strain>
    </source>
</reference>
<organism evidence="1 2">
    <name type="scientific">Marinitoga hydrogenitolerans (strain DSM 16785 / JCM 12826 / AT1271)</name>
    <dbReference type="NCBI Taxonomy" id="1122195"/>
    <lineage>
        <taxon>Bacteria</taxon>
        <taxon>Thermotogati</taxon>
        <taxon>Thermotogota</taxon>
        <taxon>Thermotogae</taxon>
        <taxon>Petrotogales</taxon>
        <taxon>Petrotogaceae</taxon>
        <taxon>Marinitoga</taxon>
    </lineage>
</organism>
<keyword evidence="2" id="KW-1185">Reference proteome</keyword>